<evidence type="ECO:0000313" key="2">
    <source>
        <dbReference type="EMBL" id="KAF2442709.1"/>
    </source>
</evidence>
<keyword evidence="3" id="KW-1185">Reference proteome</keyword>
<gene>
    <name evidence="2" type="ORF">P171DRAFT_48124</name>
</gene>
<organism evidence="2 3">
    <name type="scientific">Karstenula rhodostoma CBS 690.94</name>
    <dbReference type="NCBI Taxonomy" id="1392251"/>
    <lineage>
        <taxon>Eukaryota</taxon>
        <taxon>Fungi</taxon>
        <taxon>Dikarya</taxon>
        <taxon>Ascomycota</taxon>
        <taxon>Pezizomycotina</taxon>
        <taxon>Dothideomycetes</taxon>
        <taxon>Pleosporomycetidae</taxon>
        <taxon>Pleosporales</taxon>
        <taxon>Massarineae</taxon>
        <taxon>Didymosphaeriaceae</taxon>
        <taxon>Karstenula</taxon>
    </lineage>
</organism>
<evidence type="ECO:0000313" key="3">
    <source>
        <dbReference type="Proteomes" id="UP000799764"/>
    </source>
</evidence>
<reference evidence="2" key="1">
    <citation type="journal article" date="2020" name="Stud. Mycol.">
        <title>101 Dothideomycetes genomes: a test case for predicting lifestyles and emergence of pathogens.</title>
        <authorList>
            <person name="Haridas S."/>
            <person name="Albert R."/>
            <person name="Binder M."/>
            <person name="Bloem J."/>
            <person name="Labutti K."/>
            <person name="Salamov A."/>
            <person name="Andreopoulos B."/>
            <person name="Baker S."/>
            <person name="Barry K."/>
            <person name="Bills G."/>
            <person name="Bluhm B."/>
            <person name="Cannon C."/>
            <person name="Castanera R."/>
            <person name="Culley D."/>
            <person name="Daum C."/>
            <person name="Ezra D."/>
            <person name="Gonzalez J."/>
            <person name="Henrissat B."/>
            <person name="Kuo A."/>
            <person name="Liang C."/>
            <person name="Lipzen A."/>
            <person name="Lutzoni F."/>
            <person name="Magnuson J."/>
            <person name="Mondo S."/>
            <person name="Nolan M."/>
            <person name="Ohm R."/>
            <person name="Pangilinan J."/>
            <person name="Park H.-J."/>
            <person name="Ramirez L."/>
            <person name="Alfaro M."/>
            <person name="Sun H."/>
            <person name="Tritt A."/>
            <person name="Yoshinaga Y."/>
            <person name="Zwiers L.-H."/>
            <person name="Turgeon B."/>
            <person name="Goodwin S."/>
            <person name="Spatafora J."/>
            <person name="Crous P."/>
            <person name="Grigoriev I."/>
        </authorList>
    </citation>
    <scope>NUCLEOTIDE SEQUENCE</scope>
    <source>
        <strain evidence="2">CBS 690.94</strain>
    </source>
</reference>
<dbReference type="Proteomes" id="UP000799764">
    <property type="component" value="Unassembled WGS sequence"/>
</dbReference>
<proteinExistence type="predicted"/>
<protein>
    <submittedName>
        <fullName evidence="2">Uncharacterized protein</fullName>
    </submittedName>
</protein>
<accession>A0A9P4PGT5</accession>
<comment type="caution">
    <text evidence="2">The sequence shown here is derived from an EMBL/GenBank/DDBJ whole genome shotgun (WGS) entry which is preliminary data.</text>
</comment>
<evidence type="ECO:0000256" key="1">
    <source>
        <dbReference type="SAM" id="MobiDB-lite"/>
    </source>
</evidence>
<sequence length="255" mass="27428">MLQPASYRLRIQTIYTKTHPRSYTGTLLSSGEEAVCRLPLGATAPRASSGLHCLQRKAKHAVRCAMCGCTGSVEQPGGRSTSHSLDGQQTAWVSSSQAGVGGVWAMATDAVLNVQARRDESTALPRRWIGLGFAASCKPQASSATQLASTRPAWHRVSSSTPQPGCLLKRHQPGTASVGRTHWPCLAHPDTRHRSAVHLHPSWKPKPSSLSDPRADQEPSLCASQAVGCTLGWGRRAGLGCIPGHRHHYRRPCTR</sequence>
<dbReference type="EMBL" id="MU001503">
    <property type="protein sequence ID" value="KAF2442709.1"/>
    <property type="molecule type" value="Genomic_DNA"/>
</dbReference>
<feature type="region of interest" description="Disordered" evidence="1">
    <location>
        <begin position="196"/>
        <end position="217"/>
    </location>
</feature>
<name>A0A9P4PGT5_9PLEO</name>
<dbReference type="AlphaFoldDB" id="A0A9P4PGT5"/>